<dbReference type="AlphaFoldDB" id="A0A166TBR2"/>
<reference evidence="2 3" key="1">
    <citation type="journal article" date="2016" name="Mol. Biol. Evol.">
        <title>Comparative Genomics of Early-Diverging Mushroom-Forming Fungi Provides Insights into the Origins of Lignocellulose Decay Capabilities.</title>
        <authorList>
            <person name="Nagy L.G."/>
            <person name="Riley R."/>
            <person name="Tritt A."/>
            <person name="Adam C."/>
            <person name="Daum C."/>
            <person name="Floudas D."/>
            <person name="Sun H."/>
            <person name="Yadav J.S."/>
            <person name="Pangilinan J."/>
            <person name="Larsson K.H."/>
            <person name="Matsuura K."/>
            <person name="Barry K."/>
            <person name="Labutti K."/>
            <person name="Kuo R."/>
            <person name="Ohm R.A."/>
            <person name="Bhattacharya S.S."/>
            <person name="Shirouzu T."/>
            <person name="Yoshinaga Y."/>
            <person name="Martin F.M."/>
            <person name="Grigoriev I.V."/>
            <person name="Hibbett D.S."/>
        </authorList>
    </citation>
    <scope>NUCLEOTIDE SEQUENCE [LARGE SCALE GENOMIC DNA]</scope>
    <source>
        <strain evidence="2 3">CBS 109695</strain>
    </source>
</reference>
<protein>
    <submittedName>
        <fullName evidence="2">Uncharacterized protein</fullName>
    </submittedName>
</protein>
<proteinExistence type="predicted"/>
<dbReference type="EMBL" id="KV417636">
    <property type="protein sequence ID" value="KZP13241.1"/>
    <property type="molecule type" value="Genomic_DNA"/>
</dbReference>
<name>A0A166TBR2_9AGAM</name>
<keyword evidence="3" id="KW-1185">Reference proteome</keyword>
<accession>A0A166TBR2</accession>
<dbReference type="EMBL" id="KV417493">
    <property type="protein sequence ID" value="KZP30445.1"/>
    <property type="molecule type" value="Genomic_DNA"/>
</dbReference>
<sequence>MPSKLLDAFLDFITSPPKYFEPPTAYHDQSGYPAQREVFHASTFMTIVTPLPPARPHVDASTKRVHDLEESIPLVEVWGRSGSVCLMLYESMRIWVVHTKDSINESQK</sequence>
<evidence type="ECO:0000313" key="3">
    <source>
        <dbReference type="Proteomes" id="UP000076532"/>
    </source>
</evidence>
<gene>
    <name evidence="2" type="ORF">FIBSPDRAFT_883997</name>
    <name evidence="1" type="ORF">FIBSPDRAFT_897620</name>
</gene>
<organism evidence="2 3">
    <name type="scientific">Athelia psychrophila</name>
    <dbReference type="NCBI Taxonomy" id="1759441"/>
    <lineage>
        <taxon>Eukaryota</taxon>
        <taxon>Fungi</taxon>
        <taxon>Dikarya</taxon>
        <taxon>Basidiomycota</taxon>
        <taxon>Agaricomycotina</taxon>
        <taxon>Agaricomycetes</taxon>
        <taxon>Agaricomycetidae</taxon>
        <taxon>Atheliales</taxon>
        <taxon>Atheliaceae</taxon>
        <taxon>Athelia</taxon>
    </lineage>
</organism>
<evidence type="ECO:0000313" key="1">
    <source>
        <dbReference type="EMBL" id="KZP13241.1"/>
    </source>
</evidence>
<evidence type="ECO:0000313" key="2">
    <source>
        <dbReference type="EMBL" id="KZP30445.1"/>
    </source>
</evidence>
<dbReference type="Proteomes" id="UP000076532">
    <property type="component" value="Unassembled WGS sequence"/>
</dbReference>